<reference evidence="1" key="1">
    <citation type="journal article" date="2019" name="bioRxiv">
        <title>The Genome of the Zebra Mussel, Dreissena polymorpha: A Resource for Invasive Species Research.</title>
        <authorList>
            <person name="McCartney M.A."/>
            <person name="Auch B."/>
            <person name="Kono T."/>
            <person name="Mallez S."/>
            <person name="Zhang Y."/>
            <person name="Obille A."/>
            <person name="Becker A."/>
            <person name="Abrahante J.E."/>
            <person name="Garbe J."/>
            <person name="Badalamenti J.P."/>
            <person name="Herman A."/>
            <person name="Mangelson H."/>
            <person name="Liachko I."/>
            <person name="Sullivan S."/>
            <person name="Sone E.D."/>
            <person name="Koren S."/>
            <person name="Silverstein K.A.T."/>
            <person name="Beckman K.B."/>
            <person name="Gohl D.M."/>
        </authorList>
    </citation>
    <scope>NUCLEOTIDE SEQUENCE</scope>
    <source>
        <strain evidence="1">Duluth1</strain>
        <tissue evidence="1">Whole animal</tissue>
    </source>
</reference>
<accession>A0A9D4HBJ2</accession>
<dbReference type="AlphaFoldDB" id="A0A9D4HBJ2"/>
<sequence length="115" mass="13091">MLPYSIIRLLVEFPQDVPAVNARLEQIRTKLGERALPLMRKKSVISRWRMAAKITLLHRGFVQNYIETQATNPRVSIEIFPYHLIVDKLSSVIPTALTLHKPILSVSSAVLSSWT</sequence>
<organism evidence="1 2">
    <name type="scientific">Dreissena polymorpha</name>
    <name type="common">Zebra mussel</name>
    <name type="synonym">Mytilus polymorpha</name>
    <dbReference type="NCBI Taxonomy" id="45954"/>
    <lineage>
        <taxon>Eukaryota</taxon>
        <taxon>Metazoa</taxon>
        <taxon>Spiralia</taxon>
        <taxon>Lophotrochozoa</taxon>
        <taxon>Mollusca</taxon>
        <taxon>Bivalvia</taxon>
        <taxon>Autobranchia</taxon>
        <taxon>Heteroconchia</taxon>
        <taxon>Euheterodonta</taxon>
        <taxon>Imparidentia</taxon>
        <taxon>Neoheterodontei</taxon>
        <taxon>Myida</taxon>
        <taxon>Dreissenoidea</taxon>
        <taxon>Dreissenidae</taxon>
        <taxon>Dreissena</taxon>
    </lineage>
</organism>
<reference evidence="1" key="2">
    <citation type="submission" date="2020-11" db="EMBL/GenBank/DDBJ databases">
        <authorList>
            <person name="McCartney M.A."/>
            <person name="Auch B."/>
            <person name="Kono T."/>
            <person name="Mallez S."/>
            <person name="Becker A."/>
            <person name="Gohl D.M."/>
            <person name="Silverstein K.A.T."/>
            <person name="Koren S."/>
            <person name="Bechman K.B."/>
            <person name="Herman A."/>
            <person name="Abrahante J.E."/>
            <person name="Garbe J."/>
        </authorList>
    </citation>
    <scope>NUCLEOTIDE SEQUENCE</scope>
    <source>
        <strain evidence="1">Duluth1</strain>
        <tissue evidence="1">Whole animal</tissue>
    </source>
</reference>
<keyword evidence="2" id="KW-1185">Reference proteome</keyword>
<protein>
    <submittedName>
        <fullName evidence="1">Uncharacterized protein</fullName>
    </submittedName>
</protein>
<name>A0A9D4HBJ2_DREPO</name>
<gene>
    <name evidence="1" type="ORF">DPMN_130735</name>
</gene>
<evidence type="ECO:0000313" key="1">
    <source>
        <dbReference type="EMBL" id="KAH3828752.1"/>
    </source>
</evidence>
<dbReference type="EMBL" id="JAIWYP010000005">
    <property type="protein sequence ID" value="KAH3828752.1"/>
    <property type="molecule type" value="Genomic_DNA"/>
</dbReference>
<proteinExistence type="predicted"/>
<evidence type="ECO:0000313" key="2">
    <source>
        <dbReference type="Proteomes" id="UP000828390"/>
    </source>
</evidence>
<dbReference type="Proteomes" id="UP000828390">
    <property type="component" value="Unassembled WGS sequence"/>
</dbReference>
<comment type="caution">
    <text evidence="1">The sequence shown here is derived from an EMBL/GenBank/DDBJ whole genome shotgun (WGS) entry which is preliminary data.</text>
</comment>